<dbReference type="GO" id="GO:0006805">
    <property type="term" value="P:xenobiotic metabolic process"/>
    <property type="evidence" value="ECO:0007669"/>
    <property type="project" value="TreeGrafter"/>
</dbReference>
<dbReference type="GO" id="GO:0005737">
    <property type="term" value="C:cytoplasm"/>
    <property type="evidence" value="ECO:0007669"/>
    <property type="project" value="TreeGrafter"/>
</dbReference>
<keyword evidence="3" id="KW-0408">Iron</keyword>
<dbReference type="SUPFAM" id="SSF48264">
    <property type="entry name" value="Cytochrome P450"/>
    <property type="match status" value="1"/>
</dbReference>
<dbReference type="GO" id="GO:0006082">
    <property type="term" value="P:organic acid metabolic process"/>
    <property type="evidence" value="ECO:0007669"/>
    <property type="project" value="TreeGrafter"/>
</dbReference>
<feature type="non-terminal residue" evidence="4">
    <location>
        <position position="123"/>
    </location>
</feature>
<dbReference type="GO" id="GO:0020037">
    <property type="term" value="F:heme binding"/>
    <property type="evidence" value="ECO:0007669"/>
    <property type="project" value="InterPro"/>
</dbReference>
<organism evidence="4 5">
    <name type="scientific">Hemibagrus guttatus</name>
    <dbReference type="NCBI Taxonomy" id="175788"/>
    <lineage>
        <taxon>Eukaryota</taxon>
        <taxon>Metazoa</taxon>
        <taxon>Chordata</taxon>
        <taxon>Craniata</taxon>
        <taxon>Vertebrata</taxon>
        <taxon>Euteleostomi</taxon>
        <taxon>Actinopterygii</taxon>
        <taxon>Neopterygii</taxon>
        <taxon>Teleostei</taxon>
        <taxon>Ostariophysi</taxon>
        <taxon>Siluriformes</taxon>
        <taxon>Bagridae</taxon>
        <taxon>Hemibagrus</taxon>
    </lineage>
</organism>
<name>A0AAE0QXU5_9TELE</name>
<keyword evidence="5" id="KW-1185">Reference proteome</keyword>
<keyword evidence="2" id="KW-0479">Metal-binding</keyword>
<gene>
    <name evidence="4" type="ORF">QTP70_031027</name>
</gene>
<dbReference type="PANTHER" id="PTHR24300">
    <property type="entry name" value="CYTOCHROME P450 508A4-RELATED"/>
    <property type="match status" value="1"/>
</dbReference>
<evidence type="ECO:0000256" key="1">
    <source>
        <dbReference type="ARBA" id="ARBA00010617"/>
    </source>
</evidence>
<dbReference type="Gene3D" id="1.10.630.10">
    <property type="entry name" value="Cytochrome P450"/>
    <property type="match status" value="1"/>
</dbReference>
<evidence type="ECO:0000313" key="5">
    <source>
        <dbReference type="Proteomes" id="UP001274896"/>
    </source>
</evidence>
<dbReference type="AlphaFoldDB" id="A0AAE0QXU5"/>
<dbReference type="InterPro" id="IPR036396">
    <property type="entry name" value="Cyt_P450_sf"/>
</dbReference>
<comment type="similarity">
    <text evidence="1">Belongs to the cytochrome P450 family.</text>
</comment>
<sequence>TFQDVHKISHLTEGKGEFTRILMADYGPVWKEPRCFALMSLRNVGLGKMSMENRILGGLNTLNHLESLRICFRDAELNILYLVLFGSHFDYDDEIVKEYSMLFNENTKLLKGPWAMVRRYIIA</sequence>
<evidence type="ECO:0000256" key="2">
    <source>
        <dbReference type="ARBA" id="ARBA00022723"/>
    </source>
</evidence>
<dbReference type="PANTHER" id="PTHR24300:SF327">
    <property type="entry name" value="CYTOCHROME P450 2F2-RELATED"/>
    <property type="match status" value="1"/>
</dbReference>
<evidence type="ECO:0000313" key="4">
    <source>
        <dbReference type="EMBL" id="KAK3536124.1"/>
    </source>
</evidence>
<dbReference type="EMBL" id="JAUCMX010000009">
    <property type="protein sequence ID" value="KAK3536124.1"/>
    <property type="molecule type" value="Genomic_DNA"/>
</dbReference>
<proteinExistence type="inferred from homology"/>
<dbReference type="Proteomes" id="UP001274896">
    <property type="component" value="Unassembled WGS sequence"/>
</dbReference>
<dbReference type="GO" id="GO:0005506">
    <property type="term" value="F:iron ion binding"/>
    <property type="evidence" value="ECO:0007669"/>
    <property type="project" value="InterPro"/>
</dbReference>
<protein>
    <submittedName>
        <fullName evidence="4">Uncharacterized protein</fullName>
    </submittedName>
</protein>
<comment type="caution">
    <text evidence="4">The sequence shown here is derived from an EMBL/GenBank/DDBJ whole genome shotgun (WGS) entry which is preliminary data.</text>
</comment>
<dbReference type="GO" id="GO:0016712">
    <property type="term" value="F:oxidoreductase activity, acting on paired donors, with incorporation or reduction of molecular oxygen, reduced flavin or flavoprotein as one donor, and incorporation of one atom of oxygen"/>
    <property type="evidence" value="ECO:0007669"/>
    <property type="project" value="TreeGrafter"/>
</dbReference>
<dbReference type="InterPro" id="IPR050182">
    <property type="entry name" value="Cytochrome_P450_fam2"/>
</dbReference>
<accession>A0AAE0QXU5</accession>
<reference evidence="4" key="1">
    <citation type="submission" date="2023-06" db="EMBL/GenBank/DDBJ databases">
        <title>Male Hemibagrus guttatus genome.</title>
        <authorList>
            <person name="Bian C."/>
        </authorList>
    </citation>
    <scope>NUCLEOTIDE SEQUENCE</scope>
    <source>
        <strain evidence="4">Male_cb2023</strain>
        <tissue evidence="4">Muscle</tissue>
    </source>
</reference>
<evidence type="ECO:0000256" key="3">
    <source>
        <dbReference type="ARBA" id="ARBA00023004"/>
    </source>
</evidence>